<dbReference type="Gene3D" id="2.40.50.140">
    <property type="entry name" value="Nucleic acid-binding proteins"/>
    <property type="match status" value="1"/>
</dbReference>
<feature type="region of interest" description="Disordered" evidence="1">
    <location>
        <begin position="174"/>
        <end position="193"/>
    </location>
</feature>
<dbReference type="Gene3D" id="3.30.160.100">
    <property type="entry name" value="Ribosome hibernation promotion factor-like"/>
    <property type="match status" value="1"/>
</dbReference>
<sequence length="193" mass="21170">MDVPLEIAFKNLQTSESLERLIRERVARLEQSHPRLMSCRVVVETPYRSAAGGKQPLGITIEVTLPGTGSIVASDSQERRDSKGDETAFVTRAFKRLERQLEDETEIRRGEVKTHGSEGSVGRVVRLFPEQNYGFIEYPGSPDLYFTRNAVSGDAYDQLKIGAMVLVTIATGEGPMGPQASSVRPVGDMAPTS</sequence>
<dbReference type="PROSITE" id="PS51857">
    <property type="entry name" value="CSD_2"/>
    <property type="match status" value="1"/>
</dbReference>
<evidence type="ECO:0000313" key="4">
    <source>
        <dbReference type="Proteomes" id="UP000528964"/>
    </source>
</evidence>
<dbReference type="SUPFAM" id="SSF50249">
    <property type="entry name" value="Nucleic acid-binding proteins"/>
    <property type="match status" value="1"/>
</dbReference>
<accession>A0A7W6CZI0</accession>
<dbReference type="InterPro" id="IPR036567">
    <property type="entry name" value="RHF-like"/>
</dbReference>
<dbReference type="Proteomes" id="UP000528964">
    <property type="component" value="Unassembled WGS sequence"/>
</dbReference>
<evidence type="ECO:0000259" key="2">
    <source>
        <dbReference type="PROSITE" id="PS51857"/>
    </source>
</evidence>
<dbReference type="InterPro" id="IPR003489">
    <property type="entry name" value="RHF/RaiA"/>
</dbReference>
<dbReference type="SMART" id="SM00357">
    <property type="entry name" value="CSP"/>
    <property type="match status" value="1"/>
</dbReference>
<dbReference type="Pfam" id="PF02482">
    <property type="entry name" value="Ribosomal_S30AE"/>
    <property type="match status" value="1"/>
</dbReference>
<keyword evidence="4" id="KW-1185">Reference proteome</keyword>
<dbReference type="InterPro" id="IPR012340">
    <property type="entry name" value="NA-bd_OB-fold"/>
</dbReference>
<dbReference type="InterPro" id="IPR011129">
    <property type="entry name" value="CSD"/>
</dbReference>
<dbReference type="GO" id="GO:0005829">
    <property type="term" value="C:cytosol"/>
    <property type="evidence" value="ECO:0007669"/>
    <property type="project" value="UniProtKB-ARBA"/>
</dbReference>
<evidence type="ECO:0000256" key="1">
    <source>
        <dbReference type="SAM" id="MobiDB-lite"/>
    </source>
</evidence>
<organism evidence="3 4">
    <name type="scientific">Hansschlegelia beijingensis</name>
    <dbReference type="NCBI Taxonomy" id="1133344"/>
    <lineage>
        <taxon>Bacteria</taxon>
        <taxon>Pseudomonadati</taxon>
        <taxon>Pseudomonadota</taxon>
        <taxon>Alphaproteobacteria</taxon>
        <taxon>Hyphomicrobiales</taxon>
        <taxon>Methylopilaceae</taxon>
        <taxon>Hansschlegelia</taxon>
    </lineage>
</organism>
<dbReference type="EMBL" id="JACIDR010000004">
    <property type="protein sequence ID" value="MBB3973958.1"/>
    <property type="molecule type" value="Genomic_DNA"/>
</dbReference>
<dbReference type="InterPro" id="IPR002059">
    <property type="entry name" value="CSP_DNA-bd"/>
</dbReference>
<reference evidence="3 4" key="1">
    <citation type="submission" date="2020-08" db="EMBL/GenBank/DDBJ databases">
        <title>Genomic Encyclopedia of Type Strains, Phase IV (KMG-IV): sequencing the most valuable type-strain genomes for metagenomic binning, comparative biology and taxonomic classification.</title>
        <authorList>
            <person name="Goeker M."/>
        </authorList>
    </citation>
    <scope>NUCLEOTIDE SEQUENCE [LARGE SCALE GENOMIC DNA]</scope>
    <source>
        <strain evidence="3 4">DSM 25481</strain>
    </source>
</reference>
<feature type="domain" description="CSD" evidence="2">
    <location>
        <begin position="119"/>
        <end position="185"/>
    </location>
</feature>
<dbReference type="AlphaFoldDB" id="A0A7W6CZI0"/>
<gene>
    <name evidence="3" type="ORF">GGR24_002635</name>
</gene>
<protein>
    <submittedName>
        <fullName evidence="3">Cold shock CspA family protein/ribosome-associated translation inhibitor RaiA</fullName>
    </submittedName>
</protein>
<evidence type="ECO:0000313" key="3">
    <source>
        <dbReference type="EMBL" id="MBB3973958.1"/>
    </source>
</evidence>
<comment type="caution">
    <text evidence="3">The sequence shown here is derived from an EMBL/GenBank/DDBJ whole genome shotgun (WGS) entry which is preliminary data.</text>
</comment>
<dbReference type="SUPFAM" id="SSF69754">
    <property type="entry name" value="Ribosome binding protein Y (YfiA homologue)"/>
    <property type="match status" value="1"/>
</dbReference>
<proteinExistence type="predicted"/>
<dbReference type="RefSeq" id="WP_183395822.1">
    <property type="nucleotide sequence ID" value="NZ_JACIDR010000004.1"/>
</dbReference>
<name>A0A7W6CZI0_9HYPH</name>
<dbReference type="GO" id="GO:0003676">
    <property type="term" value="F:nucleic acid binding"/>
    <property type="evidence" value="ECO:0007669"/>
    <property type="project" value="InterPro"/>
</dbReference>